<dbReference type="Pfam" id="PF00078">
    <property type="entry name" value="RVT_1"/>
    <property type="match status" value="1"/>
</dbReference>
<comment type="similarity">
    <text evidence="1">Belongs to the beta type-B retroviral polymerase family. HERV class-II K(HML-2) pol subfamily.</text>
</comment>
<dbReference type="InterPro" id="IPR000477">
    <property type="entry name" value="RT_dom"/>
</dbReference>
<dbReference type="PANTHER" id="PTHR24559:SF444">
    <property type="entry name" value="REVERSE TRANSCRIPTASE DOMAIN-CONTAINING PROTEIN"/>
    <property type="match status" value="1"/>
</dbReference>
<name>A0ABR3L928_9TELE</name>
<proteinExistence type="inferred from homology"/>
<dbReference type="Proteomes" id="UP001558613">
    <property type="component" value="Unassembled WGS sequence"/>
</dbReference>
<feature type="domain" description="Reverse transcriptase" evidence="3">
    <location>
        <begin position="143"/>
        <end position="230"/>
    </location>
</feature>
<organism evidence="4 5">
    <name type="scientific">Cirrhinus molitorella</name>
    <name type="common">mud carp</name>
    <dbReference type="NCBI Taxonomy" id="172907"/>
    <lineage>
        <taxon>Eukaryota</taxon>
        <taxon>Metazoa</taxon>
        <taxon>Chordata</taxon>
        <taxon>Craniata</taxon>
        <taxon>Vertebrata</taxon>
        <taxon>Euteleostomi</taxon>
        <taxon>Actinopterygii</taxon>
        <taxon>Neopterygii</taxon>
        <taxon>Teleostei</taxon>
        <taxon>Ostariophysi</taxon>
        <taxon>Cypriniformes</taxon>
        <taxon>Cyprinidae</taxon>
        <taxon>Labeoninae</taxon>
        <taxon>Labeonini</taxon>
        <taxon>Cirrhinus</taxon>
    </lineage>
</organism>
<dbReference type="CDD" id="cd01647">
    <property type="entry name" value="RT_LTR"/>
    <property type="match status" value="1"/>
</dbReference>
<keyword evidence="5" id="KW-1185">Reference proteome</keyword>
<dbReference type="PANTHER" id="PTHR24559">
    <property type="entry name" value="TRANSPOSON TY3-I GAG-POL POLYPROTEIN"/>
    <property type="match status" value="1"/>
</dbReference>
<reference evidence="4 5" key="1">
    <citation type="submission" date="2023-09" db="EMBL/GenBank/DDBJ databases">
        <authorList>
            <person name="Wang M."/>
        </authorList>
    </citation>
    <scope>NUCLEOTIDE SEQUENCE [LARGE SCALE GENOMIC DNA]</scope>
    <source>
        <strain evidence="4">GT-2023</strain>
        <tissue evidence="4">Liver</tissue>
    </source>
</reference>
<comment type="caution">
    <text evidence="4">The sequence shown here is derived from an EMBL/GenBank/DDBJ whole genome shotgun (WGS) entry which is preliminary data.</text>
</comment>
<dbReference type="EMBL" id="JAYMGO010000023">
    <property type="protein sequence ID" value="KAL1249395.1"/>
    <property type="molecule type" value="Genomic_DNA"/>
</dbReference>
<protein>
    <recommendedName>
        <fullName evidence="2">ribonuclease H</fullName>
        <ecNumber evidence="2">3.1.26.4</ecNumber>
    </recommendedName>
</protein>
<evidence type="ECO:0000313" key="4">
    <source>
        <dbReference type="EMBL" id="KAL1249395.1"/>
    </source>
</evidence>
<dbReference type="InterPro" id="IPR043502">
    <property type="entry name" value="DNA/RNA_pol_sf"/>
</dbReference>
<evidence type="ECO:0000256" key="1">
    <source>
        <dbReference type="ARBA" id="ARBA00010879"/>
    </source>
</evidence>
<dbReference type="InterPro" id="IPR043128">
    <property type="entry name" value="Rev_trsase/Diguanyl_cyclase"/>
</dbReference>
<evidence type="ECO:0000259" key="3">
    <source>
        <dbReference type="Pfam" id="PF00078"/>
    </source>
</evidence>
<dbReference type="EC" id="3.1.26.4" evidence="2"/>
<dbReference type="SUPFAM" id="SSF56672">
    <property type="entry name" value="DNA/RNA polymerases"/>
    <property type="match status" value="1"/>
</dbReference>
<evidence type="ECO:0000313" key="5">
    <source>
        <dbReference type="Proteomes" id="UP001558613"/>
    </source>
</evidence>
<dbReference type="Gene3D" id="3.30.70.270">
    <property type="match status" value="1"/>
</dbReference>
<dbReference type="InterPro" id="IPR053134">
    <property type="entry name" value="RNA-dir_DNA_polymerase"/>
</dbReference>
<evidence type="ECO:0000256" key="2">
    <source>
        <dbReference type="ARBA" id="ARBA00012180"/>
    </source>
</evidence>
<sequence length="235" mass="26761">MPYSDSLFLQNSTKRSHNITGGPFAAELQLKEPAAEFAEEVERLVTLPYTGVELDLHDQIATYFFLKGLCNQKVAYEVLNKDPHSHRINTGAAGPVRQPVRRTPLGFQEEEERHLNAMLEAGVITPSASEWASPMVLAHKKDRGICWCVDYWHLKSLTTKDAYSLPKIEECLDVLGGPCVFSTLELQSGYWQIVVDEMDRAKMAFITCYGLYEYTHMPFGLWNAPSTFQRERREL</sequence>
<gene>
    <name evidence="4" type="ORF">QQF64_020400</name>
</gene>
<dbReference type="Gene3D" id="3.10.10.10">
    <property type="entry name" value="HIV Type 1 Reverse Transcriptase, subunit A, domain 1"/>
    <property type="match status" value="1"/>
</dbReference>
<accession>A0ABR3L928</accession>